<dbReference type="InterPro" id="IPR037359">
    <property type="entry name" value="NST/OST"/>
</dbReference>
<dbReference type="RefSeq" id="WP_179271173.1">
    <property type="nucleotide sequence ID" value="NZ_MQWB01000001.1"/>
</dbReference>
<evidence type="ECO:0000256" key="1">
    <source>
        <dbReference type="ARBA" id="ARBA00022679"/>
    </source>
</evidence>
<dbReference type="SUPFAM" id="SSF52540">
    <property type="entry name" value="P-loop containing nucleoside triphosphate hydrolases"/>
    <property type="match status" value="1"/>
</dbReference>
<dbReference type="InterPro" id="IPR027417">
    <property type="entry name" value="P-loop_NTPase"/>
</dbReference>
<gene>
    <name evidence="4" type="ORF">BSZ36_12580</name>
</gene>
<keyword evidence="1" id="KW-0808">Transferase</keyword>
<dbReference type="PANTHER" id="PTHR10605:SF56">
    <property type="entry name" value="BIFUNCTIONAL HEPARAN SULFATE N-DEACETYLASE_N-SULFOTRANSFERASE"/>
    <property type="match status" value="1"/>
</dbReference>
<evidence type="ECO:0000256" key="2">
    <source>
        <dbReference type="ARBA" id="ARBA00023180"/>
    </source>
</evidence>
<feature type="domain" description="Sulfotransferase" evidence="3">
    <location>
        <begin position="5"/>
        <end position="244"/>
    </location>
</feature>
<evidence type="ECO:0000313" key="5">
    <source>
        <dbReference type="Proteomes" id="UP000216446"/>
    </source>
</evidence>
<dbReference type="AlphaFoldDB" id="A0A259U1P9"/>
<dbReference type="Pfam" id="PF00685">
    <property type="entry name" value="Sulfotransfer_1"/>
    <property type="match status" value="1"/>
</dbReference>
<reference evidence="4 5" key="1">
    <citation type="submission" date="2016-11" db="EMBL/GenBank/DDBJ databases">
        <title>Study of marine rhodopsin-containing bacteria.</title>
        <authorList>
            <person name="Yoshizawa S."/>
            <person name="Kumagai Y."/>
            <person name="Kogure K."/>
        </authorList>
    </citation>
    <scope>NUCLEOTIDE SEQUENCE [LARGE SCALE GENOMIC DNA]</scope>
    <source>
        <strain evidence="4 5">SG-29</strain>
    </source>
</reference>
<sequence length="313" mass="35109">MGLPNLILPGAQKSATTTLYRLLTRHPDIASGTPKEPHFFAKDDLYAQGVAAYANRFSSTNGERYVIDASQSYLPFGEVPDRIHETLGDGTRFVVLLRDPVRRIESAFKHFRVKDGGEMVRSLSDLYPSAREISRMELPTLMEYEAKEVARRLANGDIIGRHPSWTRKGFPFNYAAVSAYHAHIQRYIWTFGREQFLFIGFRTMTQDQNKALSQIAAFLGIDPAPMQVDQSVNATPQRYQSALARRVIEPAKKAIRPLLGSTLSTSLGKVERRLFKKHIKMEFEPDVRAALSGVFAEDMAAVSSLTGVSLEDL</sequence>
<dbReference type="EMBL" id="MQWB01000001">
    <property type="protein sequence ID" value="OZC03744.1"/>
    <property type="molecule type" value="Genomic_DNA"/>
</dbReference>
<protein>
    <recommendedName>
        <fullName evidence="3">Sulfotransferase domain-containing protein</fullName>
    </recommendedName>
</protein>
<keyword evidence="2" id="KW-0325">Glycoprotein</keyword>
<keyword evidence="5" id="KW-1185">Reference proteome</keyword>
<organism evidence="4 5">
    <name type="scientific">Rubricoccus marinus</name>
    <dbReference type="NCBI Taxonomy" id="716817"/>
    <lineage>
        <taxon>Bacteria</taxon>
        <taxon>Pseudomonadati</taxon>
        <taxon>Rhodothermota</taxon>
        <taxon>Rhodothermia</taxon>
        <taxon>Rhodothermales</taxon>
        <taxon>Rubricoccaceae</taxon>
        <taxon>Rubricoccus</taxon>
    </lineage>
</organism>
<dbReference type="InterPro" id="IPR000863">
    <property type="entry name" value="Sulfotransferase_dom"/>
</dbReference>
<comment type="caution">
    <text evidence="4">The sequence shown here is derived from an EMBL/GenBank/DDBJ whole genome shotgun (WGS) entry which is preliminary data.</text>
</comment>
<dbReference type="InParanoid" id="A0A259U1P9"/>
<evidence type="ECO:0000259" key="3">
    <source>
        <dbReference type="Pfam" id="PF00685"/>
    </source>
</evidence>
<name>A0A259U1P9_9BACT</name>
<dbReference type="Gene3D" id="3.40.50.300">
    <property type="entry name" value="P-loop containing nucleotide triphosphate hydrolases"/>
    <property type="match status" value="1"/>
</dbReference>
<accession>A0A259U1P9</accession>
<dbReference type="GO" id="GO:0008146">
    <property type="term" value="F:sulfotransferase activity"/>
    <property type="evidence" value="ECO:0007669"/>
    <property type="project" value="InterPro"/>
</dbReference>
<evidence type="ECO:0000313" key="4">
    <source>
        <dbReference type="EMBL" id="OZC03744.1"/>
    </source>
</evidence>
<dbReference type="Proteomes" id="UP000216446">
    <property type="component" value="Unassembled WGS sequence"/>
</dbReference>
<dbReference type="PANTHER" id="PTHR10605">
    <property type="entry name" value="HEPARAN SULFATE SULFOTRANSFERASE"/>
    <property type="match status" value="1"/>
</dbReference>
<proteinExistence type="predicted"/>